<comment type="similarity">
    <text evidence="2">Belongs to the class-V pyridoxal-phosphate-dependent aminotransferase family.</text>
</comment>
<evidence type="ECO:0000256" key="5">
    <source>
        <dbReference type="PIRSR" id="PIRSR000524-50"/>
    </source>
</evidence>
<evidence type="ECO:0000313" key="8">
    <source>
        <dbReference type="Proteomes" id="UP000649604"/>
    </source>
</evidence>
<evidence type="ECO:0000259" key="6">
    <source>
        <dbReference type="Pfam" id="PF00266"/>
    </source>
</evidence>
<keyword evidence="3 5" id="KW-0663">Pyridoxal phosphate</keyword>
<comment type="cofactor">
    <cofactor evidence="1 5">
        <name>pyridoxal 5'-phosphate</name>
        <dbReference type="ChEBI" id="CHEBI:597326"/>
    </cofactor>
</comment>
<protein>
    <submittedName>
        <fullName evidence="7">Aminotransferase class V-fold PLP-dependent enzyme</fullName>
    </submittedName>
</protein>
<evidence type="ECO:0000313" key="7">
    <source>
        <dbReference type="EMBL" id="MBD3324861.1"/>
    </source>
</evidence>
<evidence type="ECO:0000256" key="1">
    <source>
        <dbReference type="ARBA" id="ARBA00001933"/>
    </source>
</evidence>
<dbReference type="InterPro" id="IPR015422">
    <property type="entry name" value="PyrdxlP-dep_Trfase_small"/>
</dbReference>
<feature type="binding site" evidence="4">
    <location>
        <position position="337"/>
    </location>
    <ligand>
        <name>substrate</name>
    </ligand>
</feature>
<dbReference type="Proteomes" id="UP000649604">
    <property type="component" value="Unassembled WGS sequence"/>
</dbReference>
<accession>A0A9D5JVS9</accession>
<dbReference type="SUPFAM" id="SSF53383">
    <property type="entry name" value="PLP-dependent transferases"/>
    <property type="match status" value="1"/>
</dbReference>
<gene>
    <name evidence="7" type="ORF">GF339_09770</name>
</gene>
<feature type="modified residue" description="N6-(pyridoxal phosphate)lysine" evidence="5">
    <location>
        <position position="187"/>
    </location>
</feature>
<dbReference type="InterPro" id="IPR015424">
    <property type="entry name" value="PyrdxlP-dep_Trfase"/>
</dbReference>
<keyword evidence="7" id="KW-0032">Aminotransferase</keyword>
<dbReference type="InterPro" id="IPR000192">
    <property type="entry name" value="Aminotrans_V_dom"/>
</dbReference>
<dbReference type="Pfam" id="PF00266">
    <property type="entry name" value="Aminotran_5"/>
    <property type="match status" value="1"/>
</dbReference>
<dbReference type="GO" id="GO:0008453">
    <property type="term" value="F:alanine-glyoxylate transaminase activity"/>
    <property type="evidence" value="ECO:0007669"/>
    <property type="project" value="TreeGrafter"/>
</dbReference>
<evidence type="ECO:0000256" key="3">
    <source>
        <dbReference type="ARBA" id="ARBA00022898"/>
    </source>
</evidence>
<dbReference type="PIRSF" id="PIRSF000524">
    <property type="entry name" value="SPT"/>
    <property type="match status" value="1"/>
</dbReference>
<feature type="domain" description="Aminotransferase class V" evidence="6">
    <location>
        <begin position="35"/>
        <end position="327"/>
    </location>
</feature>
<dbReference type="PANTHER" id="PTHR21152">
    <property type="entry name" value="AMINOTRANSFERASE CLASS V"/>
    <property type="match status" value="1"/>
</dbReference>
<dbReference type="EMBL" id="WJJP01000311">
    <property type="protein sequence ID" value="MBD3324861.1"/>
    <property type="molecule type" value="Genomic_DNA"/>
</dbReference>
<evidence type="ECO:0000256" key="4">
    <source>
        <dbReference type="PIRSR" id="PIRSR000524-1"/>
    </source>
</evidence>
<dbReference type="PANTHER" id="PTHR21152:SF40">
    <property type="entry name" value="ALANINE--GLYOXYLATE AMINOTRANSFERASE"/>
    <property type="match status" value="1"/>
</dbReference>
<dbReference type="Gene3D" id="3.40.640.10">
    <property type="entry name" value="Type I PLP-dependent aspartate aminotransferase-like (Major domain)"/>
    <property type="match status" value="1"/>
</dbReference>
<dbReference type="InterPro" id="IPR024169">
    <property type="entry name" value="SP_NH2Trfase/AEP_transaminase"/>
</dbReference>
<evidence type="ECO:0000256" key="2">
    <source>
        <dbReference type="ARBA" id="ARBA00009236"/>
    </source>
</evidence>
<comment type="caution">
    <text evidence="7">The sequence shown here is derived from an EMBL/GenBank/DDBJ whole genome shotgun (WGS) entry which is preliminary data.</text>
</comment>
<keyword evidence="7" id="KW-0808">Transferase</keyword>
<dbReference type="GO" id="GO:0019265">
    <property type="term" value="P:glycine biosynthetic process, by transamination of glyoxylate"/>
    <property type="evidence" value="ECO:0007669"/>
    <property type="project" value="TreeGrafter"/>
</dbReference>
<dbReference type="InterPro" id="IPR015421">
    <property type="entry name" value="PyrdxlP-dep_Trfase_major"/>
</dbReference>
<dbReference type="Gene3D" id="3.90.1150.10">
    <property type="entry name" value="Aspartate Aminotransferase, domain 1"/>
    <property type="match status" value="1"/>
</dbReference>
<reference evidence="7" key="1">
    <citation type="submission" date="2019-11" db="EMBL/GenBank/DDBJ databases">
        <title>Microbial mats filling the niche in hypersaline microbial mats.</title>
        <authorList>
            <person name="Wong H.L."/>
            <person name="Macleod F.I."/>
            <person name="White R.A. III"/>
            <person name="Burns B.P."/>
        </authorList>
    </citation>
    <scope>NUCLEOTIDE SEQUENCE</scope>
    <source>
        <strain evidence="7">Rbin_158</strain>
    </source>
</reference>
<sequence>MKAFQLSLPGPTEYDPEVLQALYQPNLPHYGDIWMEIYEQILSRLKQVYQTDGTVYVIPSSGSGALDAVFCSLGPKRGLILHNGTFGDRIATIAGRHLAHRTIIEKAPGEPLPLEEIERTLNEDDYDLLAVVHGETSTGMMNPLDDLAALCRQKDLLFIVDAISSFGGVPLAVDAQGIDFCISASQKALGCLPGLATVSISQKGWDAMPPEDEIHSWYLNLRTWAYYEKAWGDWHPYPITLPVHLFYVLDKALELILQEGLEARWQRHQQVAEQLYQDLEALGISLFIEDKSYRLPTVTAGVLPEGFSSEGLQKFLREHYGIMVAGGVGPLRKSVFRIGHMGYSAQPWLVNRVVSAIRDYLHTK</sequence>
<dbReference type="AlphaFoldDB" id="A0A9D5JVS9"/>
<organism evidence="7 8">
    <name type="scientific">candidate division KSB3 bacterium</name>
    <dbReference type="NCBI Taxonomy" id="2044937"/>
    <lineage>
        <taxon>Bacteria</taxon>
        <taxon>candidate division KSB3</taxon>
    </lineage>
</organism>
<dbReference type="GO" id="GO:0004760">
    <property type="term" value="F:L-serine-pyruvate transaminase activity"/>
    <property type="evidence" value="ECO:0007669"/>
    <property type="project" value="TreeGrafter"/>
</dbReference>
<proteinExistence type="inferred from homology"/>
<name>A0A9D5JVS9_9BACT</name>